<proteinExistence type="predicted"/>
<evidence type="ECO:0000313" key="1">
    <source>
        <dbReference type="EMBL" id="XDJ14713.1"/>
    </source>
</evidence>
<dbReference type="EMBL" id="PQ015378">
    <property type="protein sequence ID" value="XDJ14713.1"/>
    <property type="molecule type" value="Genomic_DNA"/>
</dbReference>
<name>A0AB39CCJ8_9VIRU</name>
<reference evidence="1" key="1">
    <citation type="submission" date="2024-07" db="EMBL/GenBank/DDBJ databases">
        <authorList>
            <person name="Bringhurst R.M."/>
            <person name="Homer T.E."/>
        </authorList>
    </citation>
    <scope>NUCLEOTIDE SEQUENCE</scope>
</reference>
<accession>A0AB39CCJ8</accession>
<protein>
    <submittedName>
        <fullName evidence="1">Uncharacterized protein</fullName>
    </submittedName>
</protein>
<sequence length="162" mass="18553">MSSKVDIETGPAALREAPFIMANAISMLPDELTEPTLEFYVDSAGRTWEAEYNCERNIAVACKSKTRNGKYDCVLRLPLAYEDRTEALRSLATYVNRMDLLEYLWSTLQTRIEAGEEFKNELFSSEGTFRYEFKNDEMLHVTCMTPSDVELFTVSVRFNASI</sequence>
<organism evidence="1">
    <name type="scientific">Pseudomonas phage RVTF4</name>
    <dbReference type="NCBI Taxonomy" id="3236931"/>
    <lineage>
        <taxon>Viruses</taxon>
    </lineage>
</organism>